<evidence type="ECO:0000256" key="5">
    <source>
        <dbReference type="ARBA" id="ARBA00023136"/>
    </source>
</evidence>
<feature type="transmembrane region" description="Helical" evidence="6">
    <location>
        <begin position="119"/>
        <end position="141"/>
    </location>
</feature>
<organism evidence="7 8">
    <name type="scientific">Scytalidium lignicola</name>
    <name type="common">Hyphomycete</name>
    <dbReference type="NCBI Taxonomy" id="5539"/>
    <lineage>
        <taxon>Eukaryota</taxon>
        <taxon>Fungi</taxon>
        <taxon>Dikarya</taxon>
        <taxon>Ascomycota</taxon>
        <taxon>Pezizomycotina</taxon>
        <taxon>Leotiomycetes</taxon>
        <taxon>Leotiomycetes incertae sedis</taxon>
        <taxon>Scytalidium</taxon>
    </lineage>
</organism>
<keyword evidence="8" id="KW-1185">Reference proteome</keyword>
<dbReference type="SUPFAM" id="SSF103473">
    <property type="entry name" value="MFS general substrate transporter"/>
    <property type="match status" value="1"/>
</dbReference>
<comment type="caution">
    <text evidence="7">The sequence shown here is derived from an EMBL/GenBank/DDBJ whole genome shotgun (WGS) entry which is preliminary data.</text>
</comment>
<dbReference type="PANTHER" id="PTHR43791:SF49">
    <property type="entry name" value="TRANSPORTER, PUTATIVE (AFU_ORTHOLOGUE AFUA_4G04250)-RELATED"/>
    <property type="match status" value="1"/>
</dbReference>
<feature type="transmembrane region" description="Helical" evidence="6">
    <location>
        <begin position="282"/>
        <end position="303"/>
    </location>
</feature>
<dbReference type="OrthoDB" id="3639251at2759"/>
<evidence type="ECO:0000256" key="2">
    <source>
        <dbReference type="ARBA" id="ARBA00022448"/>
    </source>
</evidence>
<name>A0A3E2H6B6_SCYLI</name>
<protein>
    <recommendedName>
        <fullName evidence="9">Major facilitator superfamily (MFS) profile domain-containing protein</fullName>
    </recommendedName>
</protein>
<feature type="transmembrane region" description="Helical" evidence="6">
    <location>
        <begin position="315"/>
        <end position="335"/>
    </location>
</feature>
<evidence type="ECO:0008006" key="9">
    <source>
        <dbReference type="Google" id="ProtNLM"/>
    </source>
</evidence>
<comment type="subcellular location">
    <subcellularLocation>
        <location evidence="1">Membrane</location>
        <topology evidence="1">Multi-pass membrane protein</topology>
    </subcellularLocation>
</comment>
<keyword evidence="4 6" id="KW-1133">Transmembrane helix</keyword>
<dbReference type="Proteomes" id="UP000258309">
    <property type="component" value="Unassembled WGS sequence"/>
</dbReference>
<dbReference type="AlphaFoldDB" id="A0A3E2H6B6"/>
<feature type="non-terminal residue" evidence="7">
    <location>
        <position position="389"/>
    </location>
</feature>
<evidence type="ECO:0000313" key="7">
    <source>
        <dbReference type="EMBL" id="RFU28946.1"/>
    </source>
</evidence>
<feature type="non-terminal residue" evidence="7">
    <location>
        <position position="1"/>
    </location>
</feature>
<feature type="transmembrane region" description="Helical" evidence="6">
    <location>
        <begin position="347"/>
        <end position="369"/>
    </location>
</feature>
<dbReference type="InterPro" id="IPR036259">
    <property type="entry name" value="MFS_trans_sf"/>
</dbReference>
<dbReference type="EMBL" id="NCSJ02000145">
    <property type="protein sequence ID" value="RFU28946.1"/>
    <property type="molecule type" value="Genomic_DNA"/>
</dbReference>
<dbReference type="GO" id="GO:0016020">
    <property type="term" value="C:membrane"/>
    <property type="evidence" value="ECO:0007669"/>
    <property type="project" value="UniProtKB-SubCell"/>
</dbReference>
<keyword evidence="3 6" id="KW-0812">Transmembrane</keyword>
<evidence type="ECO:0000313" key="8">
    <source>
        <dbReference type="Proteomes" id="UP000258309"/>
    </source>
</evidence>
<keyword evidence="5 6" id="KW-0472">Membrane</keyword>
<feature type="transmembrane region" description="Helical" evidence="6">
    <location>
        <begin position="86"/>
        <end position="107"/>
    </location>
</feature>
<gene>
    <name evidence="7" type="ORF">B7463_g7403</name>
</gene>
<dbReference type="Gene3D" id="1.20.1250.20">
    <property type="entry name" value="MFS general substrate transporter like domains"/>
    <property type="match status" value="2"/>
</dbReference>
<dbReference type="InterPro" id="IPR011701">
    <property type="entry name" value="MFS"/>
</dbReference>
<evidence type="ECO:0000256" key="1">
    <source>
        <dbReference type="ARBA" id="ARBA00004141"/>
    </source>
</evidence>
<feature type="transmembrane region" description="Helical" evidence="6">
    <location>
        <begin position="253"/>
        <end position="276"/>
    </location>
</feature>
<dbReference type="GO" id="GO:0022857">
    <property type="term" value="F:transmembrane transporter activity"/>
    <property type="evidence" value="ECO:0007669"/>
    <property type="project" value="InterPro"/>
</dbReference>
<accession>A0A3E2H6B6</accession>
<dbReference type="PANTHER" id="PTHR43791">
    <property type="entry name" value="PERMEASE-RELATED"/>
    <property type="match status" value="1"/>
</dbReference>
<feature type="transmembrane region" description="Helical" evidence="6">
    <location>
        <begin position="229"/>
        <end position="246"/>
    </location>
</feature>
<keyword evidence="2" id="KW-0813">Transport</keyword>
<reference evidence="7 8" key="1">
    <citation type="submission" date="2018-05" db="EMBL/GenBank/DDBJ databases">
        <title>Draft genome sequence of Scytalidium lignicola DSM 105466, a ubiquitous saprotrophic fungus.</title>
        <authorList>
            <person name="Buettner E."/>
            <person name="Gebauer A.M."/>
            <person name="Hofrichter M."/>
            <person name="Liers C."/>
            <person name="Kellner H."/>
        </authorList>
    </citation>
    <scope>NUCLEOTIDE SEQUENCE [LARGE SCALE GENOMIC DNA]</scope>
    <source>
        <strain evidence="7 8">DSM 105466</strain>
    </source>
</reference>
<sequence>MLQTKSNLPDKVDLVYMEGIHEEPDIEATGSKDEHEYLQDETRWKKIVRKADYTSAILSLPPQLPRSRNRLLHDILVPCRRRGLRIAFVAAHATLAGAFGGVVAFGVGHLNRKHGLQGFRWLFIIEGLVTVLFSVPLLFCLPDYPSRAKWLTGDEKKLCEQRLQEQGAGYTKAHATRREIIETCFSPRMVLHYLTYIFNTVPLASFTFYTATIVTGLGYQSLEAQLLTIPPWVVAYLCALLYAYLADRYNARGYYAVVSSIVGGLGWLISGCLPAHAFKARYGCLVLAAVGPFPCVALFSTWVTGNVPSVTTMALAMALNNSMSGISQIVAQWIWIANEAGRGYPTGNFTCAACSFAVAILSLIFRFWYGRMNKAGVTNANGNSKTWVY</sequence>
<evidence type="ECO:0000256" key="4">
    <source>
        <dbReference type="ARBA" id="ARBA00022989"/>
    </source>
</evidence>
<dbReference type="Pfam" id="PF07690">
    <property type="entry name" value="MFS_1"/>
    <property type="match status" value="1"/>
</dbReference>
<evidence type="ECO:0000256" key="3">
    <source>
        <dbReference type="ARBA" id="ARBA00022692"/>
    </source>
</evidence>
<proteinExistence type="predicted"/>
<dbReference type="OMA" id="PRMLAHY"/>
<feature type="transmembrane region" description="Helical" evidence="6">
    <location>
        <begin position="196"/>
        <end position="217"/>
    </location>
</feature>
<evidence type="ECO:0000256" key="6">
    <source>
        <dbReference type="SAM" id="Phobius"/>
    </source>
</evidence>